<gene>
    <name evidence="2" type="ORF">A7D17_14020</name>
    <name evidence="1" type="ORF">VB146_13375</name>
</gene>
<name>A0A1A9MFI8_9XANT</name>
<dbReference type="Proteomes" id="UP000077659">
    <property type="component" value="Unassembled WGS sequence"/>
</dbReference>
<proteinExistence type="predicted"/>
<sequence length="106" mass="11495">MKVVEIGQRNIAPSADDPEHDVHVFSIAIGSATPFWLEHSIRGGHAERGGCSMLALHELEGWRGDWRADVTKAGCAWVIPLLEQALRCGDAQAAIEAIVARVDALR</sequence>
<dbReference type="STRING" id="1843580.A7D17_14020"/>
<comment type="caution">
    <text evidence="2">The sequence shown here is derived from an EMBL/GenBank/DDBJ whole genome shotgun (WGS) entry which is preliminary data.</text>
</comment>
<evidence type="ECO:0000313" key="2">
    <source>
        <dbReference type="EMBL" id="OAG68390.1"/>
    </source>
</evidence>
<organism evidence="2 3">
    <name type="scientific">Xanthomonas floridensis</name>
    <dbReference type="NCBI Taxonomy" id="1843580"/>
    <lineage>
        <taxon>Bacteria</taxon>
        <taxon>Pseudomonadati</taxon>
        <taxon>Pseudomonadota</taxon>
        <taxon>Gammaproteobacteria</taxon>
        <taxon>Lysobacterales</taxon>
        <taxon>Lysobacteraceae</taxon>
        <taxon>Xanthomonas</taxon>
    </lineage>
</organism>
<reference evidence="2 3" key="1">
    <citation type="submission" date="2016-05" db="EMBL/GenBank/DDBJ databases">
        <title>Pathogenic, phenotypic and molecular characterisation of Xanthomonas nasturtii sp. nov. and Xanthomonas floridensis sp. nov., new species of Xanthomonas associated with watercress production in Florida.</title>
        <authorList>
            <person name="Vicente J.G."/>
            <person name="Rothwell S."/>
            <person name="Holub E.B."/>
            <person name="Studholme D.J."/>
        </authorList>
    </citation>
    <scope>NUCLEOTIDE SEQUENCE [LARGE SCALE GENOMIC DNA]</scope>
    <source>
        <strain evidence="2 3">WHRI 8848</strain>
    </source>
</reference>
<reference evidence="1 4" key="2">
    <citation type="submission" date="2023-12" db="EMBL/GenBank/DDBJ databases">
        <title>Genome sequencing of Xanthomonas floridensis.</title>
        <authorList>
            <person name="Greer S."/>
            <person name="Harrison J."/>
            <person name="Grant M."/>
            <person name="Vicente J."/>
            <person name="Studholme D."/>
        </authorList>
    </citation>
    <scope>NUCLEOTIDE SEQUENCE [LARGE SCALE GENOMIC DNA]</scope>
    <source>
        <strain evidence="1 4">WHRI 8848</strain>
    </source>
</reference>
<evidence type="ECO:0000313" key="1">
    <source>
        <dbReference type="EMBL" id="MEA5124826.1"/>
    </source>
</evidence>
<evidence type="ECO:0000313" key="3">
    <source>
        <dbReference type="Proteomes" id="UP000077659"/>
    </source>
</evidence>
<protein>
    <submittedName>
        <fullName evidence="2">Uncharacterized protein</fullName>
    </submittedName>
</protein>
<dbReference type="RefSeq" id="WP_064508247.1">
    <property type="nucleotide sequence ID" value="NZ_JAYFSN010000014.1"/>
</dbReference>
<dbReference type="AlphaFoldDB" id="A0A1A9MFI8"/>
<keyword evidence="4" id="KW-1185">Reference proteome</keyword>
<dbReference type="EMBL" id="JAYFSO010000016">
    <property type="protein sequence ID" value="MEA5124826.1"/>
    <property type="molecule type" value="Genomic_DNA"/>
</dbReference>
<dbReference type="OrthoDB" id="9012782at2"/>
<dbReference type="EMBL" id="LXNG01000009">
    <property type="protein sequence ID" value="OAG68390.1"/>
    <property type="molecule type" value="Genomic_DNA"/>
</dbReference>
<accession>A0A1A9MFI8</accession>
<evidence type="ECO:0000313" key="4">
    <source>
        <dbReference type="Proteomes" id="UP001303614"/>
    </source>
</evidence>
<dbReference type="Proteomes" id="UP001303614">
    <property type="component" value="Unassembled WGS sequence"/>
</dbReference>